<reference evidence="2 3" key="1">
    <citation type="submission" date="2020-08" db="EMBL/GenBank/DDBJ databases">
        <title>Genome sequence of Sphingomonas rhizophila KACC 19189T.</title>
        <authorList>
            <person name="Hyun D.-W."/>
            <person name="Bae J.-W."/>
        </authorList>
    </citation>
    <scope>NUCLEOTIDE SEQUENCE [LARGE SCALE GENOMIC DNA]</scope>
    <source>
        <strain evidence="2 3">KACC 19189</strain>
    </source>
</reference>
<dbReference type="Pfam" id="PF03009">
    <property type="entry name" value="GDPD"/>
    <property type="match status" value="1"/>
</dbReference>
<proteinExistence type="predicted"/>
<evidence type="ECO:0000313" key="3">
    <source>
        <dbReference type="Proteomes" id="UP000515955"/>
    </source>
</evidence>
<sequence>MHGPSPLVENSLAAFEACLEAGAGVECDVRLTRDGEIVVFHDSNALRLTGSDLVIEQAMLAEVRQLPFPGRPVPTLSELLRLVSGRAPMLIEAKCRGAGQTGAMPSKRRSGIIAGLTA</sequence>
<evidence type="ECO:0000259" key="1">
    <source>
        <dbReference type="PROSITE" id="PS51704"/>
    </source>
</evidence>
<accession>A0A7G9SAR5</accession>
<evidence type="ECO:0000313" key="2">
    <source>
        <dbReference type="EMBL" id="QNN64940.1"/>
    </source>
</evidence>
<dbReference type="SUPFAM" id="SSF51695">
    <property type="entry name" value="PLC-like phosphodiesterases"/>
    <property type="match status" value="1"/>
</dbReference>
<dbReference type="InterPro" id="IPR017946">
    <property type="entry name" value="PLC-like_Pdiesterase_TIM-brl"/>
</dbReference>
<dbReference type="InterPro" id="IPR030395">
    <property type="entry name" value="GP_PDE_dom"/>
</dbReference>
<dbReference type="Gene3D" id="3.20.20.190">
    <property type="entry name" value="Phosphatidylinositol (PI) phosphodiesterase"/>
    <property type="match status" value="1"/>
</dbReference>
<protein>
    <recommendedName>
        <fullName evidence="1">GP-PDE domain-containing protein</fullName>
    </recommendedName>
</protein>
<dbReference type="GO" id="GO:0006629">
    <property type="term" value="P:lipid metabolic process"/>
    <property type="evidence" value="ECO:0007669"/>
    <property type="project" value="InterPro"/>
</dbReference>
<dbReference type="Proteomes" id="UP000515955">
    <property type="component" value="Chromosome"/>
</dbReference>
<name>A0A7G9SAR5_9SPHN</name>
<organism evidence="2 3">
    <name type="scientific">Sphingomonas rhizophila</name>
    <dbReference type="NCBI Taxonomy" id="2071607"/>
    <lineage>
        <taxon>Bacteria</taxon>
        <taxon>Pseudomonadati</taxon>
        <taxon>Pseudomonadota</taxon>
        <taxon>Alphaproteobacteria</taxon>
        <taxon>Sphingomonadales</taxon>
        <taxon>Sphingomonadaceae</taxon>
        <taxon>Sphingomonas</taxon>
    </lineage>
</organism>
<dbReference type="PANTHER" id="PTHR46211">
    <property type="entry name" value="GLYCEROPHOSPHORYL DIESTER PHOSPHODIESTERASE"/>
    <property type="match status" value="1"/>
</dbReference>
<dbReference type="AlphaFoldDB" id="A0A7G9SAR5"/>
<dbReference type="KEGG" id="srhi:H9L12_12120"/>
<dbReference type="PROSITE" id="PS51704">
    <property type="entry name" value="GP_PDE"/>
    <property type="match status" value="1"/>
</dbReference>
<dbReference type="GO" id="GO:0008081">
    <property type="term" value="F:phosphoric diester hydrolase activity"/>
    <property type="evidence" value="ECO:0007669"/>
    <property type="project" value="InterPro"/>
</dbReference>
<feature type="domain" description="GP-PDE" evidence="1">
    <location>
        <begin position="1"/>
        <end position="118"/>
    </location>
</feature>
<gene>
    <name evidence="2" type="ORF">H9L12_12120</name>
</gene>
<keyword evidence="3" id="KW-1185">Reference proteome</keyword>
<dbReference type="EMBL" id="CP060717">
    <property type="protein sequence ID" value="QNN64940.1"/>
    <property type="molecule type" value="Genomic_DNA"/>
</dbReference>
<dbReference type="PANTHER" id="PTHR46211:SF1">
    <property type="entry name" value="GLYCEROPHOSPHODIESTER PHOSPHODIESTERASE, CYTOPLASMIC"/>
    <property type="match status" value="1"/>
</dbReference>
<dbReference type="RefSeq" id="WP_187541939.1">
    <property type="nucleotide sequence ID" value="NZ_CP060717.1"/>
</dbReference>